<name>A0A2W5M4W8_ANCNO</name>
<comment type="caution">
    <text evidence="3">The sequence shown here is derived from an EMBL/GenBank/DDBJ whole genome shotgun (WGS) entry which is preliminary data.</text>
</comment>
<evidence type="ECO:0000313" key="3">
    <source>
        <dbReference type="EMBL" id="PZQ12443.1"/>
    </source>
</evidence>
<accession>A0A2W5M4W8</accession>
<organism evidence="3 4">
    <name type="scientific">Ancylobacter novellus</name>
    <name type="common">Thiobacillus novellus</name>
    <dbReference type="NCBI Taxonomy" id="921"/>
    <lineage>
        <taxon>Bacteria</taxon>
        <taxon>Pseudomonadati</taxon>
        <taxon>Pseudomonadota</taxon>
        <taxon>Alphaproteobacteria</taxon>
        <taxon>Hyphomicrobiales</taxon>
        <taxon>Xanthobacteraceae</taxon>
        <taxon>Ancylobacter</taxon>
    </lineage>
</organism>
<dbReference type="AlphaFoldDB" id="A0A2W5M4W8"/>
<feature type="region of interest" description="Disordered" evidence="1">
    <location>
        <begin position="50"/>
        <end position="72"/>
    </location>
</feature>
<feature type="compositionally biased region" description="Basic and acidic residues" evidence="1">
    <location>
        <begin position="54"/>
        <end position="72"/>
    </location>
</feature>
<feature type="chain" id="PRO_5015845654" evidence="2">
    <location>
        <begin position="21"/>
        <end position="72"/>
    </location>
</feature>
<evidence type="ECO:0000313" key="4">
    <source>
        <dbReference type="Proteomes" id="UP000249577"/>
    </source>
</evidence>
<proteinExistence type="predicted"/>
<gene>
    <name evidence="3" type="ORF">DI565_16620</name>
</gene>
<dbReference type="Proteomes" id="UP000249577">
    <property type="component" value="Unassembled WGS sequence"/>
</dbReference>
<feature type="signal peptide" evidence="2">
    <location>
        <begin position="1"/>
        <end position="20"/>
    </location>
</feature>
<sequence length="72" mass="7581">MKTMIAAALVLMSSVAAATAGTGPANSTNQHLRDSADFYDSVPDFSLLSSERTGSVDREASNRHDPSRGIAR</sequence>
<reference evidence="3 4" key="1">
    <citation type="submission" date="2017-08" db="EMBL/GenBank/DDBJ databases">
        <title>Infants hospitalized years apart are colonized by the same room-sourced microbial strains.</title>
        <authorList>
            <person name="Brooks B."/>
            <person name="Olm M.R."/>
            <person name="Firek B.A."/>
            <person name="Baker R."/>
            <person name="Thomas B.C."/>
            <person name="Morowitz M.J."/>
            <person name="Banfield J.F."/>
        </authorList>
    </citation>
    <scope>NUCLEOTIDE SEQUENCE [LARGE SCALE GENOMIC DNA]</scope>
    <source>
        <strain evidence="3">S2_005_003_R2_43</strain>
    </source>
</reference>
<dbReference type="EMBL" id="QFPN01000009">
    <property type="protein sequence ID" value="PZQ12443.1"/>
    <property type="molecule type" value="Genomic_DNA"/>
</dbReference>
<evidence type="ECO:0000256" key="2">
    <source>
        <dbReference type="SAM" id="SignalP"/>
    </source>
</evidence>
<keyword evidence="2" id="KW-0732">Signal</keyword>
<protein>
    <submittedName>
        <fullName evidence="3">Uncharacterized protein</fullName>
    </submittedName>
</protein>
<evidence type="ECO:0000256" key="1">
    <source>
        <dbReference type="SAM" id="MobiDB-lite"/>
    </source>
</evidence>